<dbReference type="Proteomes" id="UP000094638">
    <property type="component" value="Unassembled WGS sequence"/>
</dbReference>
<dbReference type="PANTHER" id="PTHR37291">
    <property type="entry name" value="5-METHYLCYTOSINE-SPECIFIC RESTRICTION ENZYME B"/>
    <property type="match status" value="1"/>
</dbReference>
<feature type="compositionally biased region" description="Polar residues" evidence="1">
    <location>
        <begin position="847"/>
        <end position="864"/>
    </location>
</feature>
<keyword evidence="4" id="KW-1185">Reference proteome</keyword>
<feature type="domain" description="ATPase dynein-related AAA" evidence="2">
    <location>
        <begin position="605"/>
        <end position="688"/>
    </location>
</feature>
<comment type="caution">
    <text evidence="3">The sequence shown here is derived from an EMBL/GenBank/DDBJ whole genome shotgun (WGS) entry which is preliminary data.</text>
</comment>
<protein>
    <recommendedName>
        <fullName evidence="2">ATPase dynein-related AAA domain-containing protein</fullName>
    </recommendedName>
</protein>
<sequence>MNTDQKQQLWDRFLAEWPVERIEAMTLAEYVSVEDKSTFTYWLETEARELGSIKGGSSEKFGIYKRADSNKRNGRNNYSHDDTYTWHSKHGEDASAAFASIKQNILAVIKAVRANDLNAIEVIDVAPTLKWKVAFIYQNRSKPSVLNIYKAPVLCRAVKNSQATMAQAYRQLLDNMPDDVPFFDYYEDVWASNQEASEKEIEQLIERMNMDAVTNLSNPKLQELYELTEWAHDVGLDIYPVNIDNQFRIGRKGLDSAKSDAAFKLVTVQKSKIKLDDAKYSLEYLATCEEDKDKFAEQYLVEREGYWPVDYAPNNSSTDTAKSNNGDSEMTVPSLNQILYGPPGTGKTYHTIEAAVKAAAPDFVWDTRAELKAKYDELVTAKRIRFVTFHQSYGYEEFVEGITANTEAGDISYTITPGVFKRICAAAQLSLQTEDPGINPEGKVWKISIEGTYQNARKTYCFENNIAAIGWDDAGDLREQKRNSYFNELGRNDQNSLNYFSQEMEKGDLVLCINSNTSVEAVGVIDGDYKYIESGINGNGYAHHLPVKWLALDFSVDFHALNGNKRFNLPTCYPLSRLTVAGTLKHLSDNNVDIRSKSNGTAEVENYVLIIDEINRGNISKIFGELITLIEPSKRMPAKGKSTDESLEISLPHSTPLFSVPDNLYLIGTMNTADRSLAMMDTALRRRFDFVEMMPKPELLNGVVVNGIDLERLLKVINERIEILYDREHTLGHAFLFPAFNAKTEEDKFKELELAFKNKIIPLLEEYFFEDWDKIRLVLADNQKPEDLQFVTQKPMNQSSLKALFGDKHTLDQFGEDYQQYSLKEKDNQVWKNADAYIGIYNPKSVKATQTSDVQTDSTGSESSEVNDKK</sequence>
<dbReference type="Pfam" id="PF07728">
    <property type="entry name" value="AAA_5"/>
    <property type="match status" value="1"/>
</dbReference>
<dbReference type="InterPro" id="IPR027417">
    <property type="entry name" value="P-loop_NTPase"/>
</dbReference>
<evidence type="ECO:0000313" key="3">
    <source>
        <dbReference type="EMBL" id="OEF48361.1"/>
    </source>
</evidence>
<evidence type="ECO:0000259" key="2">
    <source>
        <dbReference type="Pfam" id="PF07728"/>
    </source>
</evidence>
<evidence type="ECO:0000256" key="1">
    <source>
        <dbReference type="SAM" id="MobiDB-lite"/>
    </source>
</evidence>
<dbReference type="InterPro" id="IPR052934">
    <property type="entry name" value="Methyl-DNA_Rec/Restrict_Enz"/>
</dbReference>
<dbReference type="EMBL" id="AJZO02000174">
    <property type="protein sequence ID" value="OEF48361.1"/>
    <property type="molecule type" value="Genomic_DNA"/>
</dbReference>
<proteinExistence type="predicted"/>
<reference evidence="3 4" key="1">
    <citation type="journal article" date="2012" name="Science">
        <title>Ecological populations of bacteria act as socially cohesive units of antibiotic production and resistance.</title>
        <authorList>
            <person name="Cordero O.X."/>
            <person name="Wildschutte H."/>
            <person name="Kirkup B."/>
            <person name="Proehl S."/>
            <person name="Ngo L."/>
            <person name="Hussain F."/>
            <person name="Le Roux F."/>
            <person name="Mincer T."/>
            <person name="Polz M.F."/>
        </authorList>
    </citation>
    <scope>NUCLEOTIDE SEQUENCE [LARGE SCALE GENOMIC DNA]</scope>
    <source>
        <strain evidence="3 4">1F-267</strain>
    </source>
</reference>
<dbReference type="SUPFAM" id="SSF52540">
    <property type="entry name" value="P-loop containing nucleoside triphosphate hydrolases"/>
    <property type="match status" value="1"/>
</dbReference>
<feature type="region of interest" description="Disordered" evidence="1">
    <location>
        <begin position="847"/>
        <end position="870"/>
    </location>
</feature>
<accession>A0ABX3B6I5</accession>
<dbReference type="PANTHER" id="PTHR37291:SF1">
    <property type="entry name" value="TYPE IV METHYL-DIRECTED RESTRICTION ENZYME ECOKMCRB SUBUNIT"/>
    <property type="match status" value="1"/>
</dbReference>
<dbReference type="Gene3D" id="3.40.50.300">
    <property type="entry name" value="P-loop containing nucleotide triphosphate hydrolases"/>
    <property type="match status" value="1"/>
</dbReference>
<gene>
    <name evidence="3" type="ORF">A163_21275</name>
</gene>
<organism evidence="3 4">
    <name type="scientific">Vibrio tasmaniensis 1F-267</name>
    <dbReference type="NCBI Taxonomy" id="1191324"/>
    <lineage>
        <taxon>Bacteria</taxon>
        <taxon>Pseudomonadati</taxon>
        <taxon>Pseudomonadota</taxon>
        <taxon>Gammaproteobacteria</taxon>
        <taxon>Vibrionales</taxon>
        <taxon>Vibrionaceae</taxon>
        <taxon>Vibrio</taxon>
    </lineage>
</organism>
<evidence type="ECO:0000313" key="4">
    <source>
        <dbReference type="Proteomes" id="UP000094638"/>
    </source>
</evidence>
<dbReference type="RefSeq" id="WP_017103031.1">
    <property type="nucleotide sequence ID" value="NZ_AJZO02000174.1"/>
</dbReference>
<name>A0ABX3B6I5_9VIBR</name>
<dbReference type="InterPro" id="IPR011704">
    <property type="entry name" value="ATPase_dyneun-rel_AAA"/>
</dbReference>